<dbReference type="InterPro" id="IPR012338">
    <property type="entry name" value="Beta-lactam/transpept-like"/>
</dbReference>
<dbReference type="EMBL" id="ARYJ01000001">
    <property type="protein sequence ID" value="KCZ91237.1"/>
    <property type="molecule type" value="Genomic_DNA"/>
</dbReference>
<evidence type="ECO:0000313" key="16">
    <source>
        <dbReference type="Proteomes" id="UP000024816"/>
    </source>
</evidence>
<dbReference type="STRING" id="1280952.HJA_01825"/>
<feature type="domain" description="Penicillin-binding protein transpeptidase" evidence="12">
    <location>
        <begin position="296"/>
        <end position="539"/>
    </location>
</feature>
<protein>
    <recommendedName>
        <fullName evidence="10">peptidoglycan glycosyltransferase</fullName>
        <ecNumber evidence="10">2.4.99.28</ecNumber>
    </recommendedName>
</protein>
<dbReference type="GO" id="GO:0008658">
    <property type="term" value="F:penicillin binding"/>
    <property type="evidence" value="ECO:0007669"/>
    <property type="project" value="InterPro"/>
</dbReference>
<dbReference type="eggNOG" id="COG4953">
    <property type="taxonomic scope" value="Bacteria"/>
</dbReference>
<dbReference type="GO" id="GO:0006508">
    <property type="term" value="P:proteolysis"/>
    <property type="evidence" value="ECO:0007669"/>
    <property type="project" value="UniProtKB-KW"/>
</dbReference>
<dbReference type="RefSeq" id="WP_035577429.1">
    <property type="nucleotide sequence ID" value="NZ_ARYJ01000001.1"/>
</dbReference>
<sequence>MLTARRIFLGIFALFLAVAIADRLFPPPLERAGGLSALVTDRDGKPLRAFATPDGRWRFAGDLDRIDPEFIDALIRVEDKRFYEHRGTDWMGLSRAAVDSLFAGRIVSGGSTLTMQTARMLEPRDRNIGSKLIEIARAWQLERRLTKDEILSLYLSLTPYGGNLEGVRAASWSYFGHEADKLSKDETALLIALPQSPEARRPDRHPEAAERARNWVAEKLNRYDVYTAGDVEDVATLSVPGRRRDFPDRAWHGTAKALAEGPREDVRSTLDAGLQAEVERIALTRAEAEGEDVQVSVLVVHVPTRAVRAVAGSASRDRPGGWLDLTAQARSPGSTLKPFIYAMAFDDGTAAPDTRVADLPTRFASYQPENFDRMFRGDVRVSDALQHSLNIPAVAMLDRVGPERFAAQLASAGARPRISGGAEHEAGLAIALGGAGLTARELAVLYAALGDDGIAKPLVWRADEEAANYEATGKRLVSGESAGEVLDILRKAPTPEGRMPGSLTAHAPQIAFKTGTSYGFRDAWAAGVSGQHAIVVWVGRADGAPRAGKTGHDTALPILFEVADRVSQHLQDEGEATMRLTSEKRRLKSHGAMKVLEEAGPPQILFPPQASELWAGPVNGRTSRGFVLAGRGDGRLSWYIDGRPCETDDAGAPVWKPERPGFYTVTAVDSAGRTSRVRVRVLTGPA</sequence>
<dbReference type="SUPFAM" id="SSF53955">
    <property type="entry name" value="Lysozyme-like"/>
    <property type="match status" value="1"/>
</dbReference>
<comment type="similarity">
    <text evidence="3">In the N-terminal section; belongs to the glycosyltransferase 51 family.</text>
</comment>
<evidence type="ECO:0000256" key="5">
    <source>
        <dbReference type="ARBA" id="ARBA00022670"/>
    </source>
</evidence>
<keyword evidence="4" id="KW-0121">Carboxypeptidase</keyword>
<dbReference type="Gene3D" id="3.40.710.10">
    <property type="entry name" value="DD-peptidase/beta-lactamase superfamily"/>
    <property type="match status" value="1"/>
</dbReference>
<dbReference type="Pfam" id="PF00905">
    <property type="entry name" value="Transpeptidase"/>
    <property type="match status" value="1"/>
</dbReference>
<keyword evidence="8" id="KW-0378">Hydrolase</keyword>
<evidence type="ECO:0000256" key="8">
    <source>
        <dbReference type="ARBA" id="ARBA00022801"/>
    </source>
</evidence>
<evidence type="ECO:0000256" key="4">
    <source>
        <dbReference type="ARBA" id="ARBA00022645"/>
    </source>
</evidence>
<dbReference type="InterPro" id="IPR036950">
    <property type="entry name" value="PBP_transglycosylase"/>
</dbReference>
<dbReference type="PANTHER" id="PTHR32282:SF15">
    <property type="entry name" value="PENICILLIN-BINDING PROTEIN 1C"/>
    <property type="match status" value="1"/>
</dbReference>
<comment type="similarity">
    <text evidence="2">In the C-terminal section; belongs to the transpeptidase family.</text>
</comment>
<keyword evidence="16" id="KW-1185">Reference proteome</keyword>
<evidence type="ECO:0000256" key="7">
    <source>
        <dbReference type="ARBA" id="ARBA00022679"/>
    </source>
</evidence>
<dbReference type="OrthoDB" id="9766909at2"/>
<evidence type="ECO:0000259" key="12">
    <source>
        <dbReference type="Pfam" id="PF00905"/>
    </source>
</evidence>
<dbReference type="InterPro" id="IPR001460">
    <property type="entry name" value="PCN-bd_Tpept"/>
</dbReference>
<evidence type="ECO:0000256" key="9">
    <source>
        <dbReference type="ARBA" id="ARBA00023268"/>
    </source>
</evidence>
<dbReference type="Gene3D" id="1.10.3810.10">
    <property type="entry name" value="Biosynthetic peptidoglycan transglycosylase-like"/>
    <property type="match status" value="1"/>
</dbReference>
<feature type="domain" description="Glycosyl transferase family 51" evidence="13">
    <location>
        <begin position="45"/>
        <end position="220"/>
    </location>
</feature>
<dbReference type="Proteomes" id="UP000024816">
    <property type="component" value="Unassembled WGS sequence"/>
</dbReference>
<evidence type="ECO:0000313" key="15">
    <source>
        <dbReference type="EMBL" id="KCZ91237.1"/>
    </source>
</evidence>
<accession>A0A059FKU5</accession>
<dbReference type="GO" id="GO:0008955">
    <property type="term" value="F:peptidoglycan glycosyltransferase activity"/>
    <property type="evidence" value="ECO:0007669"/>
    <property type="project" value="UniProtKB-EC"/>
</dbReference>
<evidence type="ECO:0000256" key="11">
    <source>
        <dbReference type="ARBA" id="ARBA00049902"/>
    </source>
</evidence>
<organism evidence="15 16">
    <name type="scientific">Hyphomonas jannaschiana VP2</name>
    <dbReference type="NCBI Taxonomy" id="1280952"/>
    <lineage>
        <taxon>Bacteria</taxon>
        <taxon>Pseudomonadati</taxon>
        <taxon>Pseudomonadota</taxon>
        <taxon>Alphaproteobacteria</taxon>
        <taxon>Hyphomonadales</taxon>
        <taxon>Hyphomonadaceae</taxon>
        <taxon>Hyphomonas</taxon>
    </lineage>
</organism>
<dbReference type="UniPathway" id="UPA00219"/>
<dbReference type="InterPro" id="IPR023346">
    <property type="entry name" value="Lysozyme-like_dom_sf"/>
</dbReference>
<dbReference type="NCBIfam" id="TIGR02073">
    <property type="entry name" value="PBP_1c"/>
    <property type="match status" value="1"/>
</dbReference>
<comment type="catalytic activity">
    <reaction evidence="11">
        <text>[GlcNAc-(1-&gt;4)-Mur2Ac(oyl-L-Ala-gamma-D-Glu-L-Lys-D-Ala-D-Ala)](n)-di-trans,octa-cis-undecaprenyl diphosphate + beta-D-GlcNAc-(1-&gt;4)-Mur2Ac(oyl-L-Ala-gamma-D-Glu-L-Lys-D-Ala-D-Ala)-di-trans,octa-cis-undecaprenyl diphosphate = [GlcNAc-(1-&gt;4)-Mur2Ac(oyl-L-Ala-gamma-D-Glu-L-Lys-D-Ala-D-Ala)](n+1)-di-trans,octa-cis-undecaprenyl diphosphate + di-trans,octa-cis-undecaprenyl diphosphate + H(+)</text>
        <dbReference type="Rhea" id="RHEA:23708"/>
        <dbReference type="Rhea" id="RHEA-COMP:9602"/>
        <dbReference type="Rhea" id="RHEA-COMP:9603"/>
        <dbReference type="ChEBI" id="CHEBI:15378"/>
        <dbReference type="ChEBI" id="CHEBI:58405"/>
        <dbReference type="ChEBI" id="CHEBI:60033"/>
        <dbReference type="ChEBI" id="CHEBI:78435"/>
        <dbReference type="EC" id="2.4.99.28"/>
    </reaction>
</comment>
<dbReference type="Pfam" id="PF06832">
    <property type="entry name" value="BiPBP_C"/>
    <property type="match status" value="1"/>
</dbReference>
<dbReference type="Pfam" id="PF00912">
    <property type="entry name" value="Transgly"/>
    <property type="match status" value="1"/>
</dbReference>
<dbReference type="InterPro" id="IPR050396">
    <property type="entry name" value="Glycosyltr_51/Transpeptidase"/>
</dbReference>
<dbReference type="GO" id="GO:0004180">
    <property type="term" value="F:carboxypeptidase activity"/>
    <property type="evidence" value="ECO:0007669"/>
    <property type="project" value="UniProtKB-KW"/>
</dbReference>
<dbReference type="PATRIC" id="fig|1280952.3.peg.371"/>
<dbReference type="GO" id="GO:0030288">
    <property type="term" value="C:outer membrane-bounded periplasmic space"/>
    <property type="evidence" value="ECO:0007669"/>
    <property type="project" value="TreeGrafter"/>
</dbReference>
<dbReference type="SUPFAM" id="SSF56601">
    <property type="entry name" value="beta-lactamase/transpeptidase-like"/>
    <property type="match status" value="1"/>
</dbReference>
<evidence type="ECO:0000256" key="1">
    <source>
        <dbReference type="ARBA" id="ARBA00004752"/>
    </source>
</evidence>
<dbReference type="InterPro" id="IPR009647">
    <property type="entry name" value="PBP_C"/>
</dbReference>
<comment type="pathway">
    <text evidence="1">Cell wall biogenesis; peptidoglycan biosynthesis.</text>
</comment>
<dbReference type="InterPro" id="IPR001264">
    <property type="entry name" value="Glyco_trans_51"/>
</dbReference>
<dbReference type="PANTHER" id="PTHR32282">
    <property type="entry name" value="BINDING PROTEIN TRANSPEPTIDASE, PUTATIVE-RELATED"/>
    <property type="match status" value="1"/>
</dbReference>
<dbReference type="InterPro" id="IPR011815">
    <property type="entry name" value="PBP_1c"/>
</dbReference>
<evidence type="ECO:0000259" key="13">
    <source>
        <dbReference type="Pfam" id="PF00912"/>
    </source>
</evidence>
<keyword evidence="7" id="KW-0808">Transferase</keyword>
<proteinExistence type="inferred from homology"/>
<keyword evidence="9" id="KW-0511">Multifunctional enzyme</keyword>
<reference evidence="15 16" key="1">
    <citation type="journal article" date="2014" name="Antonie Van Leeuwenhoek">
        <title>Hyphomonas beringensis sp. nov. and Hyphomonas chukchiensis sp. nov., isolated from surface seawater of the Bering Sea and Chukchi Sea.</title>
        <authorList>
            <person name="Li C."/>
            <person name="Lai Q."/>
            <person name="Li G."/>
            <person name="Dong C."/>
            <person name="Wang J."/>
            <person name="Liao Y."/>
            <person name="Shao Z."/>
        </authorList>
    </citation>
    <scope>NUCLEOTIDE SEQUENCE [LARGE SCALE GENOMIC DNA]</scope>
    <source>
        <strain evidence="15 16">VP2</strain>
    </source>
</reference>
<dbReference type="AlphaFoldDB" id="A0A059FKU5"/>
<dbReference type="EC" id="2.4.99.28" evidence="10"/>
<comment type="caution">
    <text evidence="15">The sequence shown here is derived from an EMBL/GenBank/DDBJ whole genome shotgun (WGS) entry which is preliminary data.</text>
</comment>
<dbReference type="GO" id="GO:0009252">
    <property type="term" value="P:peptidoglycan biosynthetic process"/>
    <property type="evidence" value="ECO:0007669"/>
    <property type="project" value="UniProtKB-UniPathway"/>
</dbReference>
<feature type="domain" description="Penicillin-binding C-terminal" evidence="14">
    <location>
        <begin position="597"/>
        <end position="679"/>
    </location>
</feature>
<evidence type="ECO:0000259" key="14">
    <source>
        <dbReference type="Pfam" id="PF06832"/>
    </source>
</evidence>
<evidence type="ECO:0000256" key="10">
    <source>
        <dbReference type="ARBA" id="ARBA00044770"/>
    </source>
</evidence>
<keyword evidence="5" id="KW-0645">Protease</keyword>
<gene>
    <name evidence="15" type="ORF">HJA_01825</name>
</gene>
<keyword evidence="6" id="KW-0328">Glycosyltransferase</keyword>
<evidence type="ECO:0000256" key="2">
    <source>
        <dbReference type="ARBA" id="ARBA00007090"/>
    </source>
</evidence>
<evidence type="ECO:0000256" key="3">
    <source>
        <dbReference type="ARBA" id="ARBA00007739"/>
    </source>
</evidence>
<name>A0A059FKU5_9PROT</name>
<evidence type="ECO:0000256" key="6">
    <source>
        <dbReference type="ARBA" id="ARBA00022676"/>
    </source>
</evidence>